<dbReference type="KEGG" id="acab:QRX50_34100"/>
<feature type="transmembrane region" description="Helical" evidence="2">
    <location>
        <begin position="185"/>
        <end position="209"/>
    </location>
</feature>
<keyword evidence="2" id="KW-0812">Transmembrane</keyword>
<keyword evidence="2" id="KW-1133">Transmembrane helix</keyword>
<feature type="transmembrane region" description="Helical" evidence="2">
    <location>
        <begin position="154"/>
        <end position="173"/>
    </location>
</feature>
<dbReference type="InterPro" id="IPR016566">
    <property type="entry name" value="UCP010219"/>
</dbReference>
<dbReference type="Proteomes" id="UP001236014">
    <property type="component" value="Chromosome"/>
</dbReference>
<protein>
    <submittedName>
        <fullName evidence="3">DUF3159 domain-containing protein</fullName>
    </submittedName>
</protein>
<evidence type="ECO:0000313" key="4">
    <source>
        <dbReference type="Proteomes" id="UP001236014"/>
    </source>
</evidence>
<reference evidence="3 4" key="1">
    <citation type="submission" date="2023-06" db="EMBL/GenBank/DDBJ databases">
        <authorList>
            <person name="Oyuntsetseg B."/>
            <person name="Kim S.B."/>
        </authorList>
    </citation>
    <scope>NUCLEOTIDE SEQUENCE [LARGE SCALE GENOMIC DNA]</scope>
    <source>
        <strain evidence="3 4">2-15</strain>
    </source>
</reference>
<evidence type="ECO:0000256" key="2">
    <source>
        <dbReference type="SAM" id="Phobius"/>
    </source>
</evidence>
<accession>A0A9Y2IDF6</accession>
<feature type="region of interest" description="Disordered" evidence="1">
    <location>
        <begin position="1"/>
        <end position="24"/>
    </location>
</feature>
<name>A0A9Y2IDF6_9PSEU</name>
<sequence>MERPGTKTEAWRDDAGSASEPRPRTAWERTGGLVGLLVSSLPSLVFVVVNSFAGLIPGIVTSVASGVVFVVLAVVMKKPLQPAVSSFVGVAITSLIAFLTGSAKGYFLSDIWFSLACFVVLAVSIVVRRPLVGVVWSLVNSEKMTWLADRRSRLGYDLATATATLVFASRFLVQQYLYDQDRTGWLAVAKIAMGNPLTGLAFGAAAWAIHYASKREKLLADA</sequence>
<gene>
    <name evidence="3" type="ORF">QRX50_34100</name>
</gene>
<evidence type="ECO:0000256" key="1">
    <source>
        <dbReference type="SAM" id="MobiDB-lite"/>
    </source>
</evidence>
<dbReference type="RefSeq" id="WP_285967221.1">
    <property type="nucleotide sequence ID" value="NZ_CP127294.1"/>
</dbReference>
<proteinExistence type="predicted"/>
<dbReference type="EMBL" id="CP127294">
    <property type="protein sequence ID" value="WIX76473.1"/>
    <property type="molecule type" value="Genomic_DNA"/>
</dbReference>
<feature type="transmembrane region" description="Helical" evidence="2">
    <location>
        <begin position="55"/>
        <end position="76"/>
    </location>
</feature>
<feature type="transmembrane region" description="Helical" evidence="2">
    <location>
        <begin position="83"/>
        <end position="100"/>
    </location>
</feature>
<keyword evidence="2" id="KW-0472">Membrane</keyword>
<feature type="transmembrane region" description="Helical" evidence="2">
    <location>
        <begin position="106"/>
        <end position="127"/>
    </location>
</feature>
<organism evidence="3 4">
    <name type="scientific">Amycolatopsis carbonis</name>
    <dbReference type="NCBI Taxonomy" id="715471"/>
    <lineage>
        <taxon>Bacteria</taxon>
        <taxon>Bacillati</taxon>
        <taxon>Actinomycetota</taxon>
        <taxon>Actinomycetes</taxon>
        <taxon>Pseudonocardiales</taxon>
        <taxon>Pseudonocardiaceae</taxon>
        <taxon>Amycolatopsis</taxon>
    </lineage>
</organism>
<keyword evidence="4" id="KW-1185">Reference proteome</keyword>
<evidence type="ECO:0000313" key="3">
    <source>
        <dbReference type="EMBL" id="WIX76473.1"/>
    </source>
</evidence>
<feature type="transmembrane region" description="Helical" evidence="2">
    <location>
        <begin position="31"/>
        <end position="49"/>
    </location>
</feature>
<dbReference type="AlphaFoldDB" id="A0A9Y2IDF6"/>
<dbReference type="Pfam" id="PF11361">
    <property type="entry name" value="DUF3159"/>
    <property type="match status" value="1"/>
</dbReference>